<accession>A0A5J5IF13</accession>
<dbReference type="InterPro" id="IPR008754">
    <property type="entry name" value="Peptidase_M43"/>
</dbReference>
<dbReference type="Gene3D" id="3.40.390.10">
    <property type="entry name" value="Collagenase (Catalytic Domain)"/>
    <property type="match status" value="1"/>
</dbReference>
<dbReference type="GO" id="GO:0008237">
    <property type="term" value="F:metallopeptidase activity"/>
    <property type="evidence" value="ECO:0007669"/>
    <property type="project" value="UniProtKB-KW"/>
</dbReference>
<dbReference type="PANTHER" id="PTHR47466:SF1">
    <property type="entry name" value="METALLOPROTEASE MEP1 (AFU_ORTHOLOGUE AFUA_1G07730)-RELATED"/>
    <property type="match status" value="1"/>
</dbReference>
<keyword evidence="5" id="KW-0378">Hydrolase</keyword>
<feature type="domain" description="Peptidase M43 pregnancy-associated plasma-A" evidence="10">
    <location>
        <begin position="153"/>
        <end position="293"/>
    </location>
</feature>
<evidence type="ECO:0000256" key="7">
    <source>
        <dbReference type="ARBA" id="ARBA00023049"/>
    </source>
</evidence>
<evidence type="ECO:0000313" key="13">
    <source>
        <dbReference type="Proteomes" id="UP000326903"/>
    </source>
</evidence>
<dbReference type="PANTHER" id="PTHR47466">
    <property type="match status" value="1"/>
</dbReference>
<keyword evidence="6" id="KW-0862">Zinc</keyword>
<keyword evidence="7" id="KW-0482">Metalloprotease</keyword>
<keyword evidence="4 9" id="KW-0732">Signal</keyword>
<evidence type="ECO:0000259" key="11">
    <source>
        <dbReference type="Pfam" id="PF18962"/>
    </source>
</evidence>
<sequence length="413" mass="45145">MKFIFTFICLSFTLFATAQRCGTPQYAKQNNLNSFLPSTATTSDPLSRDTLPNEVIVVPVVIHVLYHSSAQNIRDQQVLSQLTVLNNDYRRLNADAVNTPAPFKSVAADARIVFCLAKVDPNGRYTSGIIHKYTNSDLFQSDDEMKFSSTGGDDAWDSKKYLNIWVCNLFGRTLGYAVMPGGPAEKDGVVIQYTAFGTLGTVIAPFNKGRTATHEIGHWLGLKHLWGDAECGDDGIADTPPQETSNSNCATFPHLSSCSINSYGDMFMDFMDFTDDACMNMFTQGQKNEMRGLFALGNPRNSFLNSSVCDSSLAQGGPLPKDSTTNANSINVSIYPNPFSNQITIKAKTEAEINGKTVKLYDVTGKLFLTQTINAQTTSINVTSLPSGMYFLKVEGGNVPKVFKLIKQKNGGL</sequence>
<evidence type="ECO:0000256" key="1">
    <source>
        <dbReference type="ARBA" id="ARBA00008721"/>
    </source>
</evidence>
<dbReference type="CDD" id="cd04275">
    <property type="entry name" value="ZnMc_pappalysin_like"/>
    <property type="match status" value="1"/>
</dbReference>
<dbReference type="InterPro" id="IPR026444">
    <property type="entry name" value="Secre_tail"/>
</dbReference>
<keyword evidence="13" id="KW-1185">Reference proteome</keyword>
<keyword evidence="2" id="KW-0645">Protease</keyword>
<name>A0A5J5IF13_9BACT</name>
<dbReference type="Pfam" id="PF05572">
    <property type="entry name" value="Peptidase_M43"/>
    <property type="match status" value="1"/>
</dbReference>
<evidence type="ECO:0000256" key="3">
    <source>
        <dbReference type="ARBA" id="ARBA00022723"/>
    </source>
</evidence>
<feature type="chain" id="PRO_5023860180" evidence="9">
    <location>
        <begin position="19"/>
        <end position="413"/>
    </location>
</feature>
<evidence type="ECO:0000256" key="4">
    <source>
        <dbReference type="ARBA" id="ARBA00022729"/>
    </source>
</evidence>
<evidence type="ECO:0000256" key="6">
    <source>
        <dbReference type="ARBA" id="ARBA00022833"/>
    </source>
</evidence>
<organism evidence="12 13">
    <name type="scientific">Ginsengibacter hankyongi</name>
    <dbReference type="NCBI Taxonomy" id="2607284"/>
    <lineage>
        <taxon>Bacteria</taxon>
        <taxon>Pseudomonadati</taxon>
        <taxon>Bacteroidota</taxon>
        <taxon>Chitinophagia</taxon>
        <taxon>Chitinophagales</taxon>
        <taxon>Chitinophagaceae</taxon>
        <taxon>Ginsengibacter</taxon>
    </lineage>
</organism>
<evidence type="ECO:0000259" key="10">
    <source>
        <dbReference type="Pfam" id="PF05572"/>
    </source>
</evidence>
<protein>
    <submittedName>
        <fullName evidence="12">T9SS type A sorting domain-containing protein</fullName>
    </submittedName>
</protein>
<dbReference type="NCBIfam" id="TIGR04183">
    <property type="entry name" value="Por_Secre_tail"/>
    <property type="match status" value="1"/>
</dbReference>
<comment type="similarity">
    <text evidence="1">Belongs to the peptidase M43B family.</text>
</comment>
<dbReference type="RefSeq" id="WP_150415329.1">
    <property type="nucleotide sequence ID" value="NZ_VYQF01000003.1"/>
</dbReference>
<dbReference type="Pfam" id="PF18962">
    <property type="entry name" value="Por_Secre_tail"/>
    <property type="match status" value="1"/>
</dbReference>
<proteinExistence type="inferred from homology"/>
<gene>
    <name evidence="12" type="ORF">FW778_13725</name>
</gene>
<evidence type="ECO:0000256" key="2">
    <source>
        <dbReference type="ARBA" id="ARBA00022670"/>
    </source>
</evidence>
<feature type="signal peptide" evidence="9">
    <location>
        <begin position="1"/>
        <end position="18"/>
    </location>
</feature>
<dbReference type="InterPro" id="IPR024079">
    <property type="entry name" value="MetalloPept_cat_dom_sf"/>
</dbReference>
<evidence type="ECO:0000256" key="5">
    <source>
        <dbReference type="ARBA" id="ARBA00022801"/>
    </source>
</evidence>
<evidence type="ECO:0000256" key="9">
    <source>
        <dbReference type="SAM" id="SignalP"/>
    </source>
</evidence>
<reference evidence="12 13" key="1">
    <citation type="submission" date="2019-09" db="EMBL/GenBank/DDBJ databases">
        <title>Draft genome sequence of Ginsengibacter sp. BR5-29.</title>
        <authorList>
            <person name="Im W.-T."/>
        </authorList>
    </citation>
    <scope>NUCLEOTIDE SEQUENCE [LARGE SCALE GENOMIC DNA]</scope>
    <source>
        <strain evidence="12 13">BR5-29</strain>
    </source>
</reference>
<evidence type="ECO:0000313" key="12">
    <source>
        <dbReference type="EMBL" id="KAA9038608.1"/>
    </source>
</evidence>
<keyword evidence="3" id="KW-0479">Metal-binding</keyword>
<dbReference type="EMBL" id="VYQF01000003">
    <property type="protein sequence ID" value="KAA9038608.1"/>
    <property type="molecule type" value="Genomic_DNA"/>
</dbReference>
<evidence type="ECO:0000256" key="8">
    <source>
        <dbReference type="ARBA" id="ARBA00023157"/>
    </source>
</evidence>
<feature type="domain" description="Secretion system C-terminal sorting" evidence="11">
    <location>
        <begin position="334"/>
        <end position="404"/>
    </location>
</feature>
<dbReference type="GO" id="GO:0046872">
    <property type="term" value="F:metal ion binding"/>
    <property type="evidence" value="ECO:0007669"/>
    <property type="project" value="UniProtKB-KW"/>
</dbReference>
<keyword evidence="8" id="KW-1015">Disulfide bond</keyword>
<dbReference type="GO" id="GO:0006508">
    <property type="term" value="P:proteolysis"/>
    <property type="evidence" value="ECO:0007669"/>
    <property type="project" value="UniProtKB-KW"/>
</dbReference>
<dbReference type="SUPFAM" id="SSF55486">
    <property type="entry name" value="Metalloproteases ('zincins'), catalytic domain"/>
    <property type="match status" value="1"/>
</dbReference>
<comment type="caution">
    <text evidence="12">The sequence shown here is derived from an EMBL/GenBank/DDBJ whole genome shotgun (WGS) entry which is preliminary data.</text>
</comment>
<dbReference type="Proteomes" id="UP000326903">
    <property type="component" value="Unassembled WGS sequence"/>
</dbReference>
<dbReference type="AlphaFoldDB" id="A0A5J5IF13"/>